<sequence>MTEIAKVHRSLTTAEDMRKQTKLQMQPYANWEEYLTPAPLSIAILGELVYISSSDDFSLNKNPPVGGYKYIKYPDSFRACLMQVCNSGWRAFNEAHKSMDQIRLHTYQVPQYMKNVVKILFEGTDEVVQACLPGHLENISNIADECVRLSGETEKQFTYVINIIQELLEACVNAKQFYGEEWKELMQKQEEAKLREKSAQEANTRTQTAMIKLEKELEQAQHNYQKAMDSLPTGWEMIGMDFVKAITQSITCLVDGVTCAVSNRVSKKYSYTDTVSQHEDEGRDQIGEITAYSKSFEILTYLQTIKKEMRVNNKDDEIAWTNLYDQKKEATKSDHIEEQLKRISDGLEKNTDCTAKTQAQDLCKKGIEICQSLAKFAPDGKCDEDNSKKIIGDVLDLINSAVQFDCKSKDNTKSPAISAKPPMMSKEENKSGSFSQMVAENARLQIEQTRAQMNKTRESYEKCVENLEINQKELTEILVTMRNCDLKTIDFKTTINMLVKGMEAMGRVKVQWEKMVHFFQMVSNLVKTSLSTTLKNVVRDAENIQNLSYNAKLFSKDMLYTQAFQACNIASLVNMISDTYVDVSNKYLMDRISSLGKLMTMDINNPEFMKEINELRDACDDAQGGIKNLVLKNKKDFDKKSKARFENINRQLHPILPDALPEDIKSIKAAVEAGFSEADEDQYC</sequence>
<feature type="coiled-coil region" evidence="1">
    <location>
        <begin position="439"/>
        <end position="477"/>
    </location>
</feature>
<organism evidence="3 4">
    <name type="scientific">Triplophysa rosa</name>
    <name type="common">Cave loach</name>
    <dbReference type="NCBI Taxonomy" id="992332"/>
    <lineage>
        <taxon>Eukaryota</taxon>
        <taxon>Metazoa</taxon>
        <taxon>Chordata</taxon>
        <taxon>Craniata</taxon>
        <taxon>Vertebrata</taxon>
        <taxon>Euteleostomi</taxon>
        <taxon>Actinopterygii</taxon>
        <taxon>Neopterygii</taxon>
        <taxon>Teleostei</taxon>
        <taxon>Ostariophysi</taxon>
        <taxon>Cypriniformes</taxon>
        <taxon>Nemacheilidae</taxon>
        <taxon>Triplophysa</taxon>
    </lineage>
</organism>
<dbReference type="EMBL" id="JAFHDT010000484">
    <property type="protein sequence ID" value="KAI7789373.1"/>
    <property type="molecule type" value="Genomic_DNA"/>
</dbReference>
<accession>A0A9W7T228</accession>
<evidence type="ECO:0000256" key="2">
    <source>
        <dbReference type="SAM" id="MobiDB-lite"/>
    </source>
</evidence>
<dbReference type="Proteomes" id="UP001059041">
    <property type="component" value="Unassembled WGS sequence"/>
</dbReference>
<dbReference type="PANTHER" id="PTHR33488:SF2">
    <property type="entry name" value="EARLY ENDOSOME ANTIGEN 1-LIKE"/>
    <property type="match status" value="1"/>
</dbReference>
<dbReference type="OrthoDB" id="5406275at2759"/>
<reference evidence="3" key="1">
    <citation type="submission" date="2021-02" db="EMBL/GenBank/DDBJ databases">
        <title>Comparative genomics reveals that relaxation of natural selection precedes convergent phenotypic evolution of cavefish.</title>
        <authorList>
            <person name="Peng Z."/>
        </authorList>
    </citation>
    <scope>NUCLEOTIDE SEQUENCE</scope>
    <source>
        <tissue evidence="3">Muscle</tissue>
    </source>
</reference>
<name>A0A9W7T228_TRIRA</name>
<evidence type="ECO:0000313" key="4">
    <source>
        <dbReference type="Proteomes" id="UP001059041"/>
    </source>
</evidence>
<feature type="coiled-coil region" evidence="1">
    <location>
        <begin position="203"/>
        <end position="230"/>
    </location>
</feature>
<proteinExistence type="predicted"/>
<dbReference type="PANTHER" id="PTHR33488">
    <property type="entry name" value="ZGC:162509"/>
    <property type="match status" value="1"/>
</dbReference>
<evidence type="ECO:0000256" key="1">
    <source>
        <dbReference type="SAM" id="Coils"/>
    </source>
</evidence>
<keyword evidence="4" id="KW-1185">Reference proteome</keyword>
<comment type="caution">
    <text evidence="3">The sequence shown here is derived from an EMBL/GenBank/DDBJ whole genome shotgun (WGS) entry which is preliminary data.</text>
</comment>
<protein>
    <submittedName>
        <fullName evidence="3">Uncharacterized protein</fullName>
    </submittedName>
</protein>
<keyword evidence="1" id="KW-0175">Coiled coil</keyword>
<gene>
    <name evidence="3" type="ORF">IRJ41_013138</name>
</gene>
<feature type="region of interest" description="Disordered" evidence="2">
    <location>
        <begin position="410"/>
        <end position="429"/>
    </location>
</feature>
<evidence type="ECO:0000313" key="3">
    <source>
        <dbReference type="EMBL" id="KAI7789373.1"/>
    </source>
</evidence>
<dbReference type="AlphaFoldDB" id="A0A9W7T228"/>